<dbReference type="AlphaFoldDB" id="A0A0B7F7D8"/>
<accession>A0A0B7F7D8</accession>
<evidence type="ECO:0000259" key="1">
    <source>
        <dbReference type="Pfam" id="PF21666"/>
    </source>
</evidence>
<evidence type="ECO:0000313" key="3">
    <source>
        <dbReference type="Proteomes" id="UP000059188"/>
    </source>
</evidence>
<dbReference type="STRING" id="1108050.A0A0B7F7D8"/>
<keyword evidence="3" id="KW-1185">Reference proteome</keyword>
<protein>
    <recommendedName>
        <fullName evidence="1">DUF4246 domain-containing protein</fullName>
    </recommendedName>
</protein>
<dbReference type="EMBL" id="LN679206">
    <property type="protein sequence ID" value="CEL52829.1"/>
    <property type="molecule type" value="Genomic_DNA"/>
</dbReference>
<reference evidence="2 3" key="1">
    <citation type="submission" date="2014-11" db="EMBL/GenBank/DDBJ databases">
        <authorList>
            <person name="Wibberg Daniel"/>
        </authorList>
    </citation>
    <scope>NUCLEOTIDE SEQUENCE [LARGE SCALE GENOMIC DNA]</scope>
    <source>
        <strain evidence="2">Rhizoctonia solani AG1-IB 7/3/14</strain>
    </source>
</reference>
<dbReference type="OrthoDB" id="415532at2759"/>
<gene>
    <name evidence="2" type="ORF">RSOLAG1IB_11174</name>
</gene>
<feature type="domain" description="DUF4246" evidence="1">
    <location>
        <begin position="22"/>
        <end position="64"/>
    </location>
</feature>
<dbReference type="Proteomes" id="UP000059188">
    <property type="component" value="Unassembled WGS sequence"/>
</dbReference>
<dbReference type="Pfam" id="PF21666">
    <property type="entry name" value="DUF4246_N"/>
    <property type="match status" value="1"/>
</dbReference>
<sequence>MQTPYDEPLPDAFRFNEADGYPGMPPAKTLLELEMTRLPAEIRRKPSWWTKYRDTSILAKWRAEAISQVNLMDESRFNYVLEEPEGYANLRDEVSSAEVS</sequence>
<dbReference type="InterPro" id="IPR049207">
    <property type="entry name" value="DUF4246_N"/>
</dbReference>
<evidence type="ECO:0000313" key="2">
    <source>
        <dbReference type="EMBL" id="CEL52829.1"/>
    </source>
</evidence>
<organism evidence="2 3">
    <name type="scientific">Thanatephorus cucumeris (strain AG1-IB / isolate 7/3/14)</name>
    <name type="common">Lettuce bottom rot fungus</name>
    <name type="synonym">Rhizoctonia solani</name>
    <dbReference type="NCBI Taxonomy" id="1108050"/>
    <lineage>
        <taxon>Eukaryota</taxon>
        <taxon>Fungi</taxon>
        <taxon>Dikarya</taxon>
        <taxon>Basidiomycota</taxon>
        <taxon>Agaricomycotina</taxon>
        <taxon>Agaricomycetes</taxon>
        <taxon>Cantharellales</taxon>
        <taxon>Ceratobasidiaceae</taxon>
        <taxon>Rhizoctonia</taxon>
        <taxon>Rhizoctonia solani AG-1</taxon>
    </lineage>
</organism>
<proteinExistence type="predicted"/>
<name>A0A0B7F7D8_THACB</name>